<dbReference type="KEGG" id="lww:102742338"/>
<evidence type="ECO:0000313" key="10">
    <source>
        <dbReference type="RefSeq" id="XP_030874522.1"/>
    </source>
</evidence>
<dbReference type="SMART" id="SM00527">
    <property type="entry name" value="HMG17"/>
    <property type="match status" value="1"/>
</dbReference>
<evidence type="ECO:0000256" key="5">
    <source>
        <dbReference type="ARBA" id="ARBA00023242"/>
    </source>
</evidence>
<comment type="subcellular location">
    <subcellularLocation>
        <location evidence="1">Nucleus</location>
    </subcellularLocation>
</comment>
<feature type="compositionally biased region" description="Basic and acidic residues" evidence="8">
    <location>
        <begin position="140"/>
        <end position="149"/>
    </location>
</feature>
<keyword evidence="4" id="KW-0238">DNA-binding</keyword>
<keyword evidence="5" id="KW-0539">Nucleus</keyword>
<evidence type="ECO:0000256" key="6">
    <source>
        <dbReference type="ARBA" id="ARBA00025168"/>
    </source>
</evidence>
<organism evidence="9 10">
    <name type="scientific">Leptonychotes weddellii</name>
    <name type="common">Weddell seal</name>
    <name type="synonym">Otaria weddellii</name>
    <dbReference type="NCBI Taxonomy" id="9713"/>
    <lineage>
        <taxon>Eukaryota</taxon>
        <taxon>Metazoa</taxon>
        <taxon>Chordata</taxon>
        <taxon>Craniata</taxon>
        <taxon>Vertebrata</taxon>
        <taxon>Euteleostomi</taxon>
        <taxon>Mammalia</taxon>
        <taxon>Eutheria</taxon>
        <taxon>Laurasiatheria</taxon>
        <taxon>Carnivora</taxon>
        <taxon>Caniformia</taxon>
        <taxon>Pinnipedia</taxon>
        <taxon>Phocidae</taxon>
        <taxon>Monachinae</taxon>
        <taxon>Lobodontini</taxon>
        <taxon>Leptonychotes</taxon>
    </lineage>
</organism>
<evidence type="ECO:0000256" key="7">
    <source>
        <dbReference type="ARBA" id="ARBA00046456"/>
    </source>
</evidence>
<feature type="compositionally biased region" description="Basic and acidic residues" evidence="8">
    <location>
        <begin position="98"/>
        <end position="112"/>
    </location>
</feature>
<dbReference type="Pfam" id="PF01101">
    <property type="entry name" value="HMG14_17"/>
    <property type="match status" value="1"/>
</dbReference>
<dbReference type="PANTHER" id="PTHR23087:SF2">
    <property type="entry name" value="HIGH MOBILITY GROUP NUCLEOSOME-BINDING DOMAIN-CONTAINING PROTEIN 3"/>
    <property type="match status" value="1"/>
</dbReference>
<protein>
    <recommendedName>
        <fullName evidence="3">High mobility group nucleosome-binding domain-containing protein 3</fullName>
    </recommendedName>
</protein>
<name>A0A7F8PZP7_LEPWE</name>
<evidence type="ECO:0000256" key="3">
    <source>
        <dbReference type="ARBA" id="ARBA00022145"/>
    </source>
</evidence>
<evidence type="ECO:0000256" key="1">
    <source>
        <dbReference type="ARBA" id="ARBA00004123"/>
    </source>
</evidence>
<keyword evidence="9" id="KW-1185">Reference proteome</keyword>
<dbReference type="GO" id="GO:0005634">
    <property type="term" value="C:nucleus"/>
    <property type="evidence" value="ECO:0007669"/>
    <property type="project" value="UniProtKB-SubCell"/>
</dbReference>
<evidence type="ECO:0000256" key="8">
    <source>
        <dbReference type="SAM" id="MobiDB-lite"/>
    </source>
</evidence>
<dbReference type="AlphaFoldDB" id="A0A7F8PZP7"/>
<sequence length="216" mass="23086">MLPQPMGPRGRLPGLLIGGAERRASRGPLEGAAEVQVGEAGLRRALCVSSCGGGIQRRCLQFHPVALLFSCTNVVIMPKRKPTRRSARLSAKPAPPKPEPKPRKTSAKKEPGTKINKGAKGKKEEKQEAGKEGTAPSENGETKAEEIHISRSTVNVSTSRGTPPSTLSVKGQIETVRVKGTVENSACLQWLEADSSSVVFFYHEQWELAGKASVAV</sequence>
<dbReference type="GeneID" id="102742338"/>
<comment type="function">
    <text evidence="6">Binds to nucleosomes, regulating chromatin structure and consequently, chromatin-dependent processes such as transcription, DNA replication and DNA repair. Affects both insulin and glucagon levels and modulates the expression of pancreatic genes involved in insulin secretion. Regulates the expression of the glucose transporter SLC2A2 by binding specifically to its promoter region and recruiting PDX1 and additional transcription factors. Regulates the expression of SLC6A9, a glycine transporter which regulates the glycine concentration in synaptic junctions in the central nervous system, by binding to its transcription start site. May play a role in ocular development and astrocyte function.</text>
</comment>
<dbReference type="GO" id="GO:0006325">
    <property type="term" value="P:chromatin organization"/>
    <property type="evidence" value="ECO:0007669"/>
    <property type="project" value="TreeGrafter"/>
</dbReference>
<evidence type="ECO:0000256" key="2">
    <source>
        <dbReference type="ARBA" id="ARBA00007696"/>
    </source>
</evidence>
<gene>
    <name evidence="10" type="primary">HMGN3</name>
</gene>
<feature type="compositionally biased region" description="Polar residues" evidence="8">
    <location>
        <begin position="150"/>
        <end position="168"/>
    </location>
</feature>
<dbReference type="Proteomes" id="UP000245341">
    <property type="component" value="Unplaced"/>
</dbReference>
<dbReference type="RefSeq" id="XP_030874522.1">
    <property type="nucleotide sequence ID" value="XM_031018662.1"/>
</dbReference>
<dbReference type="InterPro" id="IPR000079">
    <property type="entry name" value="HMGN_fam"/>
</dbReference>
<dbReference type="CTD" id="9324"/>
<feature type="region of interest" description="Disordered" evidence="8">
    <location>
        <begin position="81"/>
        <end position="168"/>
    </location>
</feature>
<dbReference type="PROSITE" id="PS00355">
    <property type="entry name" value="HMG14_17"/>
    <property type="match status" value="1"/>
</dbReference>
<reference evidence="10" key="1">
    <citation type="submission" date="2025-08" db="UniProtKB">
        <authorList>
            <consortium name="RefSeq"/>
        </authorList>
    </citation>
    <scope>IDENTIFICATION</scope>
    <source>
        <tissue evidence="10">Liver</tissue>
    </source>
</reference>
<evidence type="ECO:0000313" key="9">
    <source>
        <dbReference type="Proteomes" id="UP000245341"/>
    </source>
</evidence>
<dbReference type="GO" id="GO:0000785">
    <property type="term" value="C:chromatin"/>
    <property type="evidence" value="ECO:0007669"/>
    <property type="project" value="InterPro"/>
</dbReference>
<proteinExistence type="inferred from homology"/>
<comment type="subunit">
    <text evidence="7">Interacts with the ligand binding domain of the thyroid receptor (TR) (in vitro). Requires the presence of thyroid hormone for its interaction. Interacts with transcriptional regulator SEHBP. Interacts with nucleosomes.</text>
</comment>
<feature type="compositionally biased region" description="Basic and acidic residues" evidence="8">
    <location>
        <begin position="121"/>
        <end position="131"/>
    </location>
</feature>
<accession>A0A7F8PZP7</accession>
<dbReference type="GO" id="GO:0031492">
    <property type="term" value="F:nucleosomal DNA binding"/>
    <property type="evidence" value="ECO:0007669"/>
    <property type="project" value="InterPro"/>
</dbReference>
<dbReference type="PANTHER" id="PTHR23087">
    <property type="entry name" value="NONHISTONE CHROMOSOMAL PROTEIN HMG"/>
    <property type="match status" value="1"/>
</dbReference>
<evidence type="ECO:0000256" key="4">
    <source>
        <dbReference type="ARBA" id="ARBA00023125"/>
    </source>
</evidence>
<dbReference type="OrthoDB" id="8956258at2759"/>
<dbReference type="PRINTS" id="PR00925">
    <property type="entry name" value="NONHISHMG17"/>
</dbReference>
<comment type="similarity">
    <text evidence="2">Belongs to the HMGN family.</text>
</comment>